<organism evidence="2">
    <name type="scientific">uncultured marine thaumarchaeote KM3_40_C06</name>
    <dbReference type="NCBI Taxonomy" id="1456142"/>
    <lineage>
        <taxon>Archaea</taxon>
        <taxon>Nitrososphaerota</taxon>
        <taxon>environmental samples</taxon>
    </lineage>
</organism>
<accession>A0A075H0G7</accession>
<dbReference type="Gene3D" id="3.90.1660.10">
    <property type="entry name" value="CofE-like domain"/>
    <property type="match status" value="1"/>
</dbReference>
<dbReference type="EMBL" id="KF900871">
    <property type="protein sequence ID" value="AIF09746.1"/>
    <property type="molecule type" value="Genomic_DNA"/>
</dbReference>
<dbReference type="GO" id="GO:0052618">
    <property type="term" value="F:coenzyme F420-0:L-glutamate ligase activity"/>
    <property type="evidence" value="ECO:0007669"/>
    <property type="project" value="TreeGrafter"/>
</dbReference>
<dbReference type="AlphaFoldDB" id="A0A075H0G7"/>
<evidence type="ECO:0000259" key="1">
    <source>
        <dbReference type="Pfam" id="PF01996"/>
    </source>
</evidence>
<reference evidence="2" key="1">
    <citation type="journal article" date="2014" name="Genome Biol. Evol.">
        <title>Pangenome evidence for extensive interdomain horizontal transfer affecting lineage core and shell genes in uncultured planktonic thaumarchaeota and euryarchaeota.</title>
        <authorList>
            <person name="Deschamps P."/>
            <person name="Zivanovic Y."/>
            <person name="Moreira D."/>
            <person name="Rodriguez-Valera F."/>
            <person name="Lopez-Garcia P."/>
        </authorList>
    </citation>
    <scope>NUCLEOTIDE SEQUENCE</scope>
</reference>
<dbReference type="Gene3D" id="3.30.1330.100">
    <property type="entry name" value="CofE-like"/>
    <property type="match status" value="1"/>
</dbReference>
<sequence length="259" mass="28691">MGLKLVMSLEVFPVKATKKEGKFDLYNEIKKLVKENGVNLMGGDIIVISSKYISNSQERMLDHNSIKLSEKAYELSKKFSINQKLSEAIIRESDVVFGGVSGFVITSSNNIMAPNAGIDKSNSQDKLILYPDDPYQVAEQIKRKFFLDYNLHVGIIIVDSRLMPARIGTSGVAIACSGIEPVLDRRATKDLDGNVLKVTFQAIADNLASIANHKMGEADELIPLAIIRESGAKLTDRKISSEETTIPYDECIYFRGLKK</sequence>
<name>A0A075H0G7_9ARCH</name>
<dbReference type="PANTHER" id="PTHR47917:SF2">
    <property type="entry name" value="COENZYME F420:L-GLUTAMATE LIGASE-LIKE DOMAIN-CONTAINING PROTEIN"/>
    <property type="match status" value="1"/>
</dbReference>
<feature type="domain" description="Coenzyme F420:L-glutamate ligase-like" evidence="1">
    <location>
        <begin position="23"/>
        <end position="229"/>
    </location>
</feature>
<dbReference type="Pfam" id="PF01996">
    <property type="entry name" value="F420_ligase"/>
    <property type="match status" value="1"/>
</dbReference>
<dbReference type="PANTHER" id="PTHR47917">
    <property type="match status" value="1"/>
</dbReference>
<protein>
    <recommendedName>
        <fullName evidence="1">Coenzyme F420:L-glutamate ligase-like domain-containing protein</fullName>
    </recommendedName>
</protein>
<dbReference type="InterPro" id="IPR002847">
    <property type="entry name" value="F420-0_gamma-glut_ligase-dom"/>
</dbReference>
<evidence type="ECO:0000313" key="2">
    <source>
        <dbReference type="EMBL" id="AIF09746.1"/>
    </source>
</evidence>
<dbReference type="SUPFAM" id="SSF144010">
    <property type="entry name" value="CofE-like"/>
    <property type="match status" value="1"/>
</dbReference>
<proteinExistence type="predicted"/>